<dbReference type="EMBL" id="ML179629">
    <property type="protein sequence ID" value="THU84003.1"/>
    <property type="molecule type" value="Genomic_DNA"/>
</dbReference>
<feature type="region of interest" description="Disordered" evidence="1">
    <location>
        <begin position="127"/>
        <end position="146"/>
    </location>
</feature>
<accession>A0A4S8L6H8</accession>
<proteinExistence type="predicted"/>
<gene>
    <name evidence="2" type="ORF">K435DRAFT_807068</name>
</gene>
<evidence type="ECO:0000313" key="3">
    <source>
        <dbReference type="Proteomes" id="UP000297245"/>
    </source>
</evidence>
<sequence>MFTISHDIFHLLPFADEISLTNPLEVPLEVHECFQYTYPREAGLLMLVAEADGFVFDAPRCRKDKKTWHRVEILSDADDQELGCLFRVDEEEYDCGCPQILYRPDEDHRRCIRRAWLYLGDRFGPAETPKDLTPSGSNEGRSEVTPTVLSQVEVQTSEAIAPTLSPPPQSSPNTSIASKKRARTDSDAEEPTPKKPRTSGSVYAGKTVTRVIIDLTQDDSD</sequence>
<dbReference type="AlphaFoldDB" id="A0A4S8L6H8"/>
<feature type="region of interest" description="Disordered" evidence="1">
    <location>
        <begin position="158"/>
        <end position="207"/>
    </location>
</feature>
<protein>
    <submittedName>
        <fullName evidence="2">Uncharacterized protein</fullName>
    </submittedName>
</protein>
<dbReference type="Proteomes" id="UP000297245">
    <property type="component" value="Unassembled WGS sequence"/>
</dbReference>
<name>A0A4S8L6H8_DENBC</name>
<evidence type="ECO:0000256" key="1">
    <source>
        <dbReference type="SAM" id="MobiDB-lite"/>
    </source>
</evidence>
<evidence type="ECO:0000313" key="2">
    <source>
        <dbReference type="EMBL" id="THU84003.1"/>
    </source>
</evidence>
<organism evidence="2 3">
    <name type="scientific">Dendrothele bispora (strain CBS 962.96)</name>
    <dbReference type="NCBI Taxonomy" id="1314807"/>
    <lineage>
        <taxon>Eukaryota</taxon>
        <taxon>Fungi</taxon>
        <taxon>Dikarya</taxon>
        <taxon>Basidiomycota</taxon>
        <taxon>Agaricomycotina</taxon>
        <taxon>Agaricomycetes</taxon>
        <taxon>Agaricomycetidae</taxon>
        <taxon>Agaricales</taxon>
        <taxon>Agaricales incertae sedis</taxon>
        <taxon>Dendrothele</taxon>
    </lineage>
</organism>
<reference evidence="2 3" key="1">
    <citation type="journal article" date="2019" name="Nat. Ecol. Evol.">
        <title>Megaphylogeny resolves global patterns of mushroom evolution.</title>
        <authorList>
            <person name="Varga T."/>
            <person name="Krizsan K."/>
            <person name="Foldi C."/>
            <person name="Dima B."/>
            <person name="Sanchez-Garcia M."/>
            <person name="Sanchez-Ramirez S."/>
            <person name="Szollosi G.J."/>
            <person name="Szarkandi J.G."/>
            <person name="Papp V."/>
            <person name="Albert L."/>
            <person name="Andreopoulos W."/>
            <person name="Angelini C."/>
            <person name="Antonin V."/>
            <person name="Barry K.W."/>
            <person name="Bougher N.L."/>
            <person name="Buchanan P."/>
            <person name="Buyck B."/>
            <person name="Bense V."/>
            <person name="Catcheside P."/>
            <person name="Chovatia M."/>
            <person name="Cooper J."/>
            <person name="Damon W."/>
            <person name="Desjardin D."/>
            <person name="Finy P."/>
            <person name="Geml J."/>
            <person name="Haridas S."/>
            <person name="Hughes K."/>
            <person name="Justo A."/>
            <person name="Karasinski D."/>
            <person name="Kautmanova I."/>
            <person name="Kiss B."/>
            <person name="Kocsube S."/>
            <person name="Kotiranta H."/>
            <person name="LaButti K.M."/>
            <person name="Lechner B.E."/>
            <person name="Liimatainen K."/>
            <person name="Lipzen A."/>
            <person name="Lukacs Z."/>
            <person name="Mihaltcheva S."/>
            <person name="Morgado L.N."/>
            <person name="Niskanen T."/>
            <person name="Noordeloos M.E."/>
            <person name="Ohm R.A."/>
            <person name="Ortiz-Santana B."/>
            <person name="Ovrebo C."/>
            <person name="Racz N."/>
            <person name="Riley R."/>
            <person name="Savchenko A."/>
            <person name="Shiryaev A."/>
            <person name="Soop K."/>
            <person name="Spirin V."/>
            <person name="Szebenyi C."/>
            <person name="Tomsovsky M."/>
            <person name="Tulloss R.E."/>
            <person name="Uehling J."/>
            <person name="Grigoriev I.V."/>
            <person name="Vagvolgyi C."/>
            <person name="Papp T."/>
            <person name="Martin F.M."/>
            <person name="Miettinen O."/>
            <person name="Hibbett D.S."/>
            <person name="Nagy L.G."/>
        </authorList>
    </citation>
    <scope>NUCLEOTIDE SEQUENCE [LARGE SCALE GENOMIC DNA]</scope>
    <source>
        <strain evidence="2 3">CBS 962.96</strain>
    </source>
</reference>
<feature type="compositionally biased region" description="Polar residues" evidence="1">
    <location>
        <begin position="134"/>
        <end position="146"/>
    </location>
</feature>
<keyword evidence="3" id="KW-1185">Reference proteome</keyword>